<dbReference type="Proteomes" id="UP000327013">
    <property type="component" value="Unassembled WGS sequence"/>
</dbReference>
<organism evidence="2 3">
    <name type="scientific">Carpinus fangiana</name>
    <dbReference type="NCBI Taxonomy" id="176857"/>
    <lineage>
        <taxon>Eukaryota</taxon>
        <taxon>Viridiplantae</taxon>
        <taxon>Streptophyta</taxon>
        <taxon>Embryophyta</taxon>
        <taxon>Tracheophyta</taxon>
        <taxon>Spermatophyta</taxon>
        <taxon>Magnoliopsida</taxon>
        <taxon>eudicotyledons</taxon>
        <taxon>Gunneridae</taxon>
        <taxon>Pentapetalae</taxon>
        <taxon>rosids</taxon>
        <taxon>fabids</taxon>
        <taxon>Fagales</taxon>
        <taxon>Betulaceae</taxon>
        <taxon>Carpinus</taxon>
    </lineage>
</organism>
<reference evidence="2 3" key="1">
    <citation type="submission" date="2019-06" db="EMBL/GenBank/DDBJ databases">
        <title>A chromosomal-level reference genome of Carpinus fangiana (Coryloideae, Betulaceae).</title>
        <authorList>
            <person name="Yang X."/>
            <person name="Wang Z."/>
            <person name="Zhang L."/>
            <person name="Hao G."/>
            <person name="Liu J."/>
            <person name="Yang Y."/>
        </authorList>
    </citation>
    <scope>NUCLEOTIDE SEQUENCE [LARGE SCALE GENOMIC DNA]</scope>
    <source>
        <strain evidence="2">Cfa_2016G</strain>
        <tissue evidence="2">Leaf</tissue>
    </source>
</reference>
<dbReference type="EMBL" id="VIBQ01000010">
    <property type="protein sequence ID" value="KAB8339250.1"/>
    <property type="molecule type" value="Genomic_DNA"/>
</dbReference>
<evidence type="ECO:0000313" key="2">
    <source>
        <dbReference type="EMBL" id="KAB8339250.1"/>
    </source>
</evidence>
<dbReference type="AlphaFoldDB" id="A0A5N6KRU9"/>
<gene>
    <name evidence="2" type="ORF">FH972_022184</name>
</gene>
<dbReference type="OrthoDB" id="8907274at2759"/>
<protein>
    <submittedName>
        <fullName evidence="2">Uncharacterized protein</fullName>
    </submittedName>
</protein>
<proteinExistence type="predicted"/>
<keyword evidence="3" id="KW-1185">Reference proteome</keyword>
<feature type="compositionally biased region" description="Polar residues" evidence="1">
    <location>
        <begin position="210"/>
        <end position="223"/>
    </location>
</feature>
<comment type="caution">
    <text evidence="2">The sequence shown here is derived from an EMBL/GenBank/DDBJ whole genome shotgun (WGS) entry which is preliminary data.</text>
</comment>
<name>A0A5N6KRU9_9ROSI</name>
<evidence type="ECO:0000313" key="3">
    <source>
        <dbReference type="Proteomes" id="UP000327013"/>
    </source>
</evidence>
<feature type="compositionally biased region" description="Polar residues" evidence="1">
    <location>
        <begin position="235"/>
        <end position="253"/>
    </location>
</feature>
<accession>A0A5N6KRU9</accession>
<feature type="region of interest" description="Disordered" evidence="1">
    <location>
        <begin position="194"/>
        <end position="253"/>
    </location>
</feature>
<evidence type="ECO:0000256" key="1">
    <source>
        <dbReference type="SAM" id="MobiDB-lite"/>
    </source>
</evidence>
<sequence>MASKVGQVVTPPVCYPVPRTSSALANLEKHLGLAYYTSPSTCAPSLLSSYPTYLPAPWRKTNRLRPLNRRMATSVLIPNAGQCLETAAAQPQEANPTSATGMKLQRHQSTACSQFCGSVIGIVCAWFSFRLYHLPIARGSGWAWGPRSRGRAFGVGVGSHGYVNESRFAKPKGSDDLEMGPMAAGKNRVTNDSGWAAGSEVHSPLVGQAPTGNSALNNSNFSQPLYARDDRYMRTGSSSETAPVDPSNQPRAF</sequence>